<reference evidence="3 4" key="1">
    <citation type="submission" date="2020-11" db="EMBL/GenBank/DDBJ databases">
        <title>Pseudonocardia abyssalis sp. nov. and Pseudonocardia oceani sp. nov., description and phylogenomic analysis of two novel actinomycetes isolated from the deep Southern Ocean.</title>
        <authorList>
            <person name="Parra J."/>
        </authorList>
    </citation>
    <scope>NUCLEOTIDE SEQUENCE [LARGE SCALE GENOMIC DNA]</scope>
    <source>
        <strain evidence="3 4">KRD-168</strain>
    </source>
</reference>
<accession>A0ABS6UTB5</accession>
<dbReference type="SMART" id="SM00943">
    <property type="entry name" value="Prim-Pol"/>
    <property type="match status" value="1"/>
</dbReference>
<dbReference type="Pfam" id="PF09250">
    <property type="entry name" value="Prim-Pol"/>
    <property type="match status" value="1"/>
</dbReference>
<dbReference type="EMBL" id="JADQDK010000001">
    <property type="protein sequence ID" value="MBW0134984.1"/>
    <property type="molecule type" value="Genomic_DNA"/>
</dbReference>
<dbReference type="CDD" id="cd04859">
    <property type="entry name" value="Prim_Pol"/>
    <property type="match status" value="1"/>
</dbReference>
<comment type="caution">
    <text evidence="3">The sequence shown here is derived from an EMBL/GenBank/DDBJ whole genome shotgun (WGS) entry which is preliminary data.</text>
</comment>
<name>A0ABS6UTB5_9PSEU</name>
<dbReference type="InterPro" id="IPR015330">
    <property type="entry name" value="DNA_primase/pol_bifunc_N"/>
</dbReference>
<gene>
    <name evidence="3" type="ORF">I4I81_12045</name>
</gene>
<evidence type="ECO:0000313" key="3">
    <source>
        <dbReference type="EMBL" id="MBW0134984.1"/>
    </source>
</evidence>
<evidence type="ECO:0000313" key="4">
    <source>
        <dbReference type="Proteomes" id="UP000694287"/>
    </source>
</evidence>
<feature type="domain" description="DNA primase/polymerase bifunctional N-terminal" evidence="2">
    <location>
        <begin position="79"/>
        <end position="245"/>
    </location>
</feature>
<evidence type="ECO:0000259" key="2">
    <source>
        <dbReference type="SMART" id="SM00943"/>
    </source>
</evidence>
<sequence length="369" mass="39078">MCSQTTYLWVSSRRFRTVPANPDHAPAATRAPTPGHDAARGPEPQTAPVLRREENIVTDHQHCPPAAPTPALGRLGAAAARAARNGWRVFPAVPRGKVPAIADWENAATTDPDQITAWWRAMPWNVAVSTGRSGLLVIDLDARQGASVRSRSASTRDGYDMLRRLAAAAGEPPPTDTYTVATPGGLHLYFRQPDGAALRNTQGALGANVDSRGHGGYVVAAGSVRAAGFYRVVRCRPVAELPDWLVSALTPPAPAPAPRTPHRISNTPLPDGRAGAYLRAVVDGECAAVAAATVGHRHQTLLRAARRLGHWVGGSALSATAARAALIDAARGYLGVDGYTRAQVDRDVSDGLAYGARFPRCFDDIGNRM</sequence>
<keyword evidence="4" id="KW-1185">Reference proteome</keyword>
<dbReference type="Proteomes" id="UP000694287">
    <property type="component" value="Unassembled WGS sequence"/>
</dbReference>
<organism evidence="3 4">
    <name type="scientific">Pseudonocardia abyssalis</name>
    <dbReference type="NCBI Taxonomy" id="2792008"/>
    <lineage>
        <taxon>Bacteria</taxon>
        <taxon>Bacillati</taxon>
        <taxon>Actinomycetota</taxon>
        <taxon>Actinomycetes</taxon>
        <taxon>Pseudonocardiales</taxon>
        <taxon>Pseudonocardiaceae</taxon>
        <taxon>Pseudonocardia</taxon>
    </lineage>
</organism>
<evidence type="ECO:0000256" key="1">
    <source>
        <dbReference type="SAM" id="MobiDB-lite"/>
    </source>
</evidence>
<proteinExistence type="predicted"/>
<protein>
    <submittedName>
        <fullName evidence="3">Bifunctional DNA primase/polymerase</fullName>
    </submittedName>
</protein>
<feature type="region of interest" description="Disordered" evidence="1">
    <location>
        <begin position="18"/>
        <end position="44"/>
    </location>
</feature>